<keyword evidence="7" id="KW-1185">Reference proteome</keyword>
<dbReference type="InterPro" id="IPR016032">
    <property type="entry name" value="Sig_transdc_resp-reg_C-effctor"/>
</dbReference>
<dbReference type="InterPro" id="IPR036388">
    <property type="entry name" value="WH-like_DNA-bd_sf"/>
</dbReference>
<evidence type="ECO:0000256" key="3">
    <source>
        <dbReference type="ARBA" id="ARBA00023163"/>
    </source>
</evidence>
<evidence type="ECO:0000313" key="6">
    <source>
        <dbReference type="EMBL" id="WAH38171.1"/>
    </source>
</evidence>
<keyword evidence="3" id="KW-0804">Transcription</keyword>
<dbReference type="RefSeq" id="WP_268045732.1">
    <property type="nucleotide sequence ID" value="NZ_CP104064.1"/>
</dbReference>
<sequence length="112" mass="12861">MDTETNQVHLRSGLVLDVHREELVQDGMSISLSRIQFRILHFLVQSLGRPVRTEDILAYAWGKERTVSKSELYVYISRLRARIGDNPRAPRFLISIRGFGYLLRSDANSSEA</sequence>
<evidence type="ECO:0000256" key="1">
    <source>
        <dbReference type="ARBA" id="ARBA00023015"/>
    </source>
</evidence>
<reference evidence="6" key="1">
    <citation type="submission" date="2022-08" db="EMBL/GenBank/DDBJ databases">
        <title>Alicyclobacillus dauci DSM2870, complete genome.</title>
        <authorList>
            <person name="Wang Q."/>
            <person name="Cai R."/>
            <person name="Wang Z."/>
        </authorList>
    </citation>
    <scope>NUCLEOTIDE SEQUENCE</scope>
    <source>
        <strain evidence="6">DSM 28700</strain>
    </source>
</reference>
<organism evidence="6 7">
    <name type="scientific">Alicyclobacillus dauci</name>
    <dbReference type="NCBI Taxonomy" id="1475485"/>
    <lineage>
        <taxon>Bacteria</taxon>
        <taxon>Bacillati</taxon>
        <taxon>Bacillota</taxon>
        <taxon>Bacilli</taxon>
        <taxon>Bacillales</taxon>
        <taxon>Alicyclobacillaceae</taxon>
        <taxon>Alicyclobacillus</taxon>
    </lineage>
</organism>
<dbReference type="EMBL" id="CP104064">
    <property type="protein sequence ID" value="WAH38171.1"/>
    <property type="molecule type" value="Genomic_DNA"/>
</dbReference>
<keyword evidence="2 4" id="KW-0238">DNA-binding</keyword>
<dbReference type="SUPFAM" id="SSF46894">
    <property type="entry name" value="C-terminal effector domain of the bipartite response regulators"/>
    <property type="match status" value="1"/>
</dbReference>
<evidence type="ECO:0000313" key="7">
    <source>
        <dbReference type="Proteomes" id="UP001164803"/>
    </source>
</evidence>
<dbReference type="SMART" id="SM00862">
    <property type="entry name" value="Trans_reg_C"/>
    <property type="match status" value="1"/>
</dbReference>
<evidence type="ECO:0000256" key="2">
    <source>
        <dbReference type="ARBA" id="ARBA00023125"/>
    </source>
</evidence>
<name>A0ABY6Z7M3_9BACL</name>
<dbReference type="Pfam" id="PF00486">
    <property type="entry name" value="Trans_reg_C"/>
    <property type="match status" value="1"/>
</dbReference>
<accession>A0ABY6Z7M3</accession>
<dbReference type="PROSITE" id="PS51755">
    <property type="entry name" value="OMPR_PHOB"/>
    <property type="match status" value="1"/>
</dbReference>
<feature type="DNA-binding region" description="OmpR/PhoB-type" evidence="4">
    <location>
        <begin position="6"/>
        <end position="105"/>
    </location>
</feature>
<dbReference type="Gene3D" id="1.10.10.10">
    <property type="entry name" value="Winged helix-like DNA-binding domain superfamily/Winged helix DNA-binding domain"/>
    <property type="match status" value="1"/>
</dbReference>
<evidence type="ECO:0000259" key="5">
    <source>
        <dbReference type="PROSITE" id="PS51755"/>
    </source>
</evidence>
<feature type="domain" description="OmpR/PhoB-type" evidence="5">
    <location>
        <begin position="6"/>
        <end position="105"/>
    </location>
</feature>
<keyword evidence="1" id="KW-0805">Transcription regulation</keyword>
<protein>
    <submittedName>
        <fullName evidence="6">Winged helix-turn-helix domain-containing protein</fullName>
    </submittedName>
</protein>
<dbReference type="CDD" id="cd00383">
    <property type="entry name" value="trans_reg_C"/>
    <property type="match status" value="1"/>
</dbReference>
<gene>
    <name evidence="6" type="ORF">NZD86_06710</name>
</gene>
<proteinExistence type="predicted"/>
<evidence type="ECO:0000256" key="4">
    <source>
        <dbReference type="PROSITE-ProRule" id="PRU01091"/>
    </source>
</evidence>
<dbReference type="InterPro" id="IPR001867">
    <property type="entry name" value="OmpR/PhoB-type_DNA-bd"/>
</dbReference>
<dbReference type="Proteomes" id="UP001164803">
    <property type="component" value="Chromosome"/>
</dbReference>